<feature type="transmembrane region" description="Helical" evidence="7">
    <location>
        <begin position="229"/>
        <end position="252"/>
    </location>
</feature>
<evidence type="ECO:0000256" key="1">
    <source>
        <dbReference type="ARBA" id="ARBA00004651"/>
    </source>
</evidence>
<feature type="transmembrane region" description="Helical" evidence="7">
    <location>
        <begin position="369"/>
        <end position="389"/>
    </location>
</feature>
<sequence>MNRRNRPLHPRRDESGPTRRGPGSGGTASRPPGSSDSRPPGSFEPAPTRTTPPTRPFDEHPGAVNYPPDGSSPDRHGTDRHGSDRHGSERHTTDRHATDRHASGGRHDEPVRRDPRRSTRTGGSRGPADQAYLPPPTHNPHLSPLTPRHGGTHDTHPDGRPTDRIDPDRIDSGQAPGAAQAATPSKLTVTRVAAMRGRYFSKLIADKVYQAATADGADRSGMTALTIPVITNFAVDAAMAVALANTLFFAAATGESKISVALYLALTIAPFAVIAPLIGPVLDRLQRGRRIAMAGTFGLRALLAVLIITNSDWNADAGQLHYDPWVLYPCALGMMVLSKSFGVLKSAVTPRVVPPAIDLPRVNSRLTTFGLIFGTIAGGAVAAVFEILLSKALPMHQPGALVFLCILGVTGAVYCMRIPAWVEVTTGEVPTTFSYHGEPATSAPPRDDVRFAHGADSVSARGRQMAGAIAQTIRQPLGRVVVAGLWGNATIRVLTGFLTLYIAFYAKAQGEQSGLMQLAAVGAVGAAAGVGNALGNGLGTRVELRSPPRIIVIATTSCCAIALLAALFGNLFGAVAAGLVASGMSAIGKVCLDSTIQDGLPEQSRASAFGRSETVLQFGWVLGAALGVLLPTTLSIGFGVVAGVMTIGTVQTILTTRGSTLIPGFGGNRPDYAAPTGAIHRPPAGSQPTAGTQPPARPQAPRTAPTDRVPRPGDTPYPPQADRRGRPRT</sequence>
<feature type="transmembrane region" description="Helical" evidence="7">
    <location>
        <begin position="325"/>
        <end position="348"/>
    </location>
</feature>
<gene>
    <name evidence="8" type="ORF">GII31_05180</name>
</gene>
<feature type="compositionally biased region" description="Low complexity" evidence="6">
    <location>
        <begin position="172"/>
        <end position="184"/>
    </location>
</feature>
<feature type="transmembrane region" description="Helical" evidence="7">
    <location>
        <begin position="550"/>
        <end position="568"/>
    </location>
</feature>
<evidence type="ECO:0000256" key="4">
    <source>
        <dbReference type="ARBA" id="ARBA00022989"/>
    </source>
</evidence>
<feature type="compositionally biased region" description="Low complexity" evidence="6">
    <location>
        <begin position="687"/>
        <end position="706"/>
    </location>
</feature>
<dbReference type="SUPFAM" id="SSF103473">
    <property type="entry name" value="MFS general substrate transporter"/>
    <property type="match status" value="1"/>
</dbReference>
<keyword evidence="2" id="KW-1003">Cell membrane</keyword>
<proteinExistence type="predicted"/>
<dbReference type="PANTHER" id="PTHR23513">
    <property type="entry name" value="INTEGRAL MEMBRANE EFFLUX PROTEIN-RELATED"/>
    <property type="match status" value="1"/>
</dbReference>
<feature type="transmembrane region" description="Helical" evidence="7">
    <location>
        <begin position="480"/>
        <end position="504"/>
    </location>
</feature>
<feature type="compositionally biased region" description="Basic and acidic residues" evidence="6">
    <location>
        <begin position="151"/>
        <end position="171"/>
    </location>
</feature>
<keyword evidence="4 7" id="KW-1133">Transmembrane helix</keyword>
<dbReference type="PANTHER" id="PTHR23513:SF18">
    <property type="entry name" value="INTEGRAL MEMBRANE PROTEIN"/>
    <property type="match status" value="1"/>
</dbReference>
<protein>
    <submittedName>
        <fullName evidence="8">MFS transporter</fullName>
    </submittedName>
</protein>
<dbReference type="EMBL" id="CP045809">
    <property type="protein sequence ID" value="QHN34378.1"/>
    <property type="molecule type" value="Genomic_DNA"/>
</dbReference>
<dbReference type="Proteomes" id="UP001059836">
    <property type="component" value="Chromosome"/>
</dbReference>
<evidence type="ECO:0000313" key="8">
    <source>
        <dbReference type="EMBL" id="QHN34378.1"/>
    </source>
</evidence>
<feature type="region of interest" description="Disordered" evidence="6">
    <location>
        <begin position="1"/>
        <end position="184"/>
    </location>
</feature>
<dbReference type="CDD" id="cd06173">
    <property type="entry name" value="MFS_MefA_like"/>
    <property type="match status" value="1"/>
</dbReference>
<accession>A0ABX6IGF3</accession>
<evidence type="ECO:0000256" key="3">
    <source>
        <dbReference type="ARBA" id="ARBA00022692"/>
    </source>
</evidence>
<keyword evidence="5 7" id="KW-0472">Membrane</keyword>
<dbReference type="InterPro" id="IPR011701">
    <property type="entry name" value="MFS"/>
</dbReference>
<dbReference type="Gene3D" id="1.20.1250.20">
    <property type="entry name" value="MFS general substrate transporter like domains"/>
    <property type="match status" value="1"/>
</dbReference>
<feature type="compositionally biased region" description="Low complexity" evidence="6">
    <location>
        <begin position="27"/>
        <end position="52"/>
    </location>
</feature>
<keyword evidence="3 7" id="KW-0812">Transmembrane</keyword>
<evidence type="ECO:0000256" key="2">
    <source>
        <dbReference type="ARBA" id="ARBA00022475"/>
    </source>
</evidence>
<comment type="subcellular location">
    <subcellularLocation>
        <location evidence="1">Cell membrane</location>
        <topology evidence="1">Multi-pass membrane protein</topology>
    </subcellularLocation>
</comment>
<reference evidence="8" key="1">
    <citation type="journal article" date="2021" name="Nat. Microbiol.">
        <title>Cocultivation of an ultrasmall environmental parasitic bacterium with lytic ability against bacteria associated with wastewater foams.</title>
        <authorList>
            <person name="Batinovic S."/>
            <person name="Rose J.J.A."/>
            <person name="Ratcliffe J."/>
            <person name="Seviour R.J."/>
            <person name="Petrovski S."/>
        </authorList>
    </citation>
    <scope>NUCLEOTIDE SEQUENCE</scope>
    <source>
        <strain evidence="8">CON9</strain>
    </source>
</reference>
<organism evidence="8 9">
    <name type="scientific">Gordonia pseudamarae</name>
    <dbReference type="NCBI Taxonomy" id="2831662"/>
    <lineage>
        <taxon>Bacteria</taxon>
        <taxon>Bacillati</taxon>
        <taxon>Actinomycetota</taxon>
        <taxon>Actinomycetes</taxon>
        <taxon>Mycobacteriales</taxon>
        <taxon>Gordoniaceae</taxon>
        <taxon>Gordonia</taxon>
    </lineage>
</organism>
<dbReference type="Pfam" id="PF07690">
    <property type="entry name" value="MFS_1"/>
    <property type="match status" value="1"/>
</dbReference>
<feature type="compositionally biased region" description="Basic and acidic residues" evidence="6">
    <location>
        <begin position="72"/>
        <end position="117"/>
    </location>
</feature>
<feature type="transmembrane region" description="Helical" evidence="7">
    <location>
        <begin position="258"/>
        <end position="279"/>
    </location>
</feature>
<name>A0ABX6IGF3_9ACTN</name>
<evidence type="ECO:0000256" key="6">
    <source>
        <dbReference type="SAM" id="MobiDB-lite"/>
    </source>
</evidence>
<feature type="region of interest" description="Disordered" evidence="6">
    <location>
        <begin position="664"/>
        <end position="729"/>
    </location>
</feature>
<dbReference type="InterPro" id="IPR036259">
    <property type="entry name" value="MFS_trans_sf"/>
</dbReference>
<evidence type="ECO:0000313" key="9">
    <source>
        <dbReference type="Proteomes" id="UP001059836"/>
    </source>
</evidence>
<feature type="transmembrane region" description="Helical" evidence="7">
    <location>
        <begin position="395"/>
        <end position="415"/>
    </location>
</feature>
<keyword evidence="9" id="KW-1185">Reference proteome</keyword>
<feature type="transmembrane region" description="Helical" evidence="7">
    <location>
        <begin position="516"/>
        <end position="538"/>
    </location>
</feature>
<evidence type="ECO:0000256" key="5">
    <source>
        <dbReference type="ARBA" id="ARBA00023136"/>
    </source>
</evidence>
<dbReference type="RefSeq" id="WP_407649889.1">
    <property type="nucleotide sequence ID" value="NZ_CP045809.1"/>
</dbReference>
<feature type="transmembrane region" description="Helical" evidence="7">
    <location>
        <begin position="291"/>
        <end position="313"/>
    </location>
</feature>
<evidence type="ECO:0000256" key="7">
    <source>
        <dbReference type="SAM" id="Phobius"/>
    </source>
</evidence>